<comment type="caution">
    <text evidence="5">The sequence shown here is derived from an EMBL/GenBank/DDBJ whole genome shotgun (WGS) entry which is preliminary data.</text>
</comment>
<dbReference type="PANTHER" id="PTHR11280">
    <property type="entry name" value="GLUCOSAMINE-6-PHOSPHATE ISOMERASE"/>
    <property type="match status" value="1"/>
</dbReference>
<feature type="active site" description="Proton acceptor; for enolization step" evidence="3">
    <location>
        <position position="67"/>
    </location>
</feature>
<dbReference type="PANTHER" id="PTHR11280:SF5">
    <property type="entry name" value="GLUCOSAMINE-6-PHOSPHATE ISOMERASE"/>
    <property type="match status" value="1"/>
</dbReference>
<reference evidence="5 6" key="1">
    <citation type="submission" date="2023-02" db="EMBL/GenBank/DDBJ databases">
        <title>Oceanobacillus kimchii IFOP_LL358 isolated form Alexandrium catenella lab strain.</title>
        <authorList>
            <person name="Gajardo G."/>
            <person name="Ueki S."/>
            <person name="Maruyama F."/>
        </authorList>
    </citation>
    <scope>NUCLEOTIDE SEQUENCE [LARGE SCALE GENOMIC DNA]</scope>
    <source>
        <strain evidence="5 6">IFOP_LL358</strain>
    </source>
</reference>
<comment type="caution">
    <text evidence="3">Lacks conserved residue(s) required for the propagation of feature annotation.</text>
</comment>
<dbReference type="Pfam" id="PF01182">
    <property type="entry name" value="Glucosamine_iso"/>
    <property type="match status" value="1"/>
</dbReference>
<evidence type="ECO:0000256" key="1">
    <source>
        <dbReference type="ARBA" id="ARBA00022801"/>
    </source>
</evidence>
<evidence type="ECO:0000313" key="5">
    <source>
        <dbReference type="EMBL" id="GLO64944.1"/>
    </source>
</evidence>
<dbReference type="Gene3D" id="3.40.50.1360">
    <property type="match status" value="1"/>
</dbReference>
<dbReference type="InterPro" id="IPR004547">
    <property type="entry name" value="Glucosamine6P_isomerase"/>
</dbReference>
<dbReference type="CDD" id="cd01399">
    <property type="entry name" value="GlcN6P_deaminase"/>
    <property type="match status" value="1"/>
</dbReference>
<accession>A0ABQ5TDU6</accession>
<dbReference type="RefSeq" id="WP_317957722.1">
    <property type="nucleotide sequence ID" value="NZ_BSKO01000001.1"/>
</dbReference>
<organism evidence="5 6">
    <name type="scientific">Oceanobacillus kimchii</name>
    <dbReference type="NCBI Taxonomy" id="746691"/>
    <lineage>
        <taxon>Bacteria</taxon>
        <taxon>Bacillati</taxon>
        <taxon>Bacillota</taxon>
        <taxon>Bacilli</taxon>
        <taxon>Bacillales</taxon>
        <taxon>Bacillaceae</taxon>
        <taxon>Oceanobacillus</taxon>
    </lineage>
</organism>
<evidence type="ECO:0000256" key="3">
    <source>
        <dbReference type="HAMAP-Rule" id="MF_01241"/>
    </source>
</evidence>
<feature type="active site" description="For ring-opening step" evidence="3">
    <location>
        <position position="136"/>
    </location>
</feature>
<keyword evidence="6" id="KW-1185">Reference proteome</keyword>
<comment type="function">
    <text evidence="3">Catalyzes the reversible isomerization-deamination of glucosamine 6-phosphate (GlcN6P) to form fructose 6-phosphate (Fru6P) and ammonium ion.</text>
</comment>
<dbReference type="EC" id="3.5.99.6" evidence="3"/>
<feature type="active site" description="For ring-opening step" evidence="3">
    <location>
        <position position="143"/>
    </location>
</feature>
<gene>
    <name evidence="3 5" type="primary">nagB</name>
    <name evidence="5" type="ORF">MACH08_07280</name>
</gene>
<dbReference type="InterPro" id="IPR018321">
    <property type="entry name" value="Glucosamine6P_isomerase_CS"/>
</dbReference>
<dbReference type="HAMAP" id="MF_01241">
    <property type="entry name" value="GlcN6P_deamin"/>
    <property type="match status" value="1"/>
</dbReference>
<dbReference type="SUPFAM" id="SSF100950">
    <property type="entry name" value="NagB/RpiA/CoA transferase-like"/>
    <property type="match status" value="1"/>
</dbReference>
<dbReference type="PROSITE" id="PS01161">
    <property type="entry name" value="GLC_GALNAC_ISOMERASE"/>
    <property type="match status" value="1"/>
</dbReference>
<sequence>MKIIQTENYQLMSKLASQHVINTIKQINKPVIGLATGSTPEGLYQHLIKAYHNHEISFANVSTFNLDEYVGLHKENTNSYHYYMQKFLFNHVDIPSKNIHLPNGMANDLNNECTSYENQIQQAGGIHIQILGIGRNGHIGFNEPGTSFESQTHVIDLDESTRKANARFFDSFDNVPKQAITMGIKSIMRSTEILLLVSGSEKADALEKLLNGEVNEDFPASILQTHQNVKIIADKAALRNISCNYVSETM</sequence>
<evidence type="ECO:0000313" key="6">
    <source>
        <dbReference type="Proteomes" id="UP001275436"/>
    </source>
</evidence>
<protein>
    <recommendedName>
        <fullName evidence="3">Glucosamine-6-phosphate deaminase</fullName>
        <ecNumber evidence="3">3.5.99.6</ecNumber>
    </recommendedName>
    <alternativeName>
        <fullName evidence="3">GlcN6P deaminase</fullName>
        <shortName evidence="3">GNPDA</shortName>
    </alternativeName>
    <alternativeName>
        <fullName evidence="3">Glucosamine-6-phosphate isomerase</fullName>
    </alternativeName>
</protein>
<comment type="similarity">
    <text evidence="3">Belongs to the glucosamine/galactosamine-6-phosphate isomerase family. NagB subfamily.</text>
</comment>
<proteinExistence type="inferred from homology"/>
<name>A0ABQ5TDU6_9BACI</name>
<dbReference type="InterPro" id="IPR037171">
    <property type="entry name" value="NagB/RpiA_transferase-like"/>
</dbReference>
<dbReference type="EMBL" id="BSKO01000001">
    <property type="protein sequence ID" value="GLO64944.1"/>
    <property type="molecule type" value="Genomic_DNA"/>
</dbReference>
<dbReference type="Proteomes" id="UP001275436">
    <property type="component" value="Unassembled WGS sequence"/>
</dbReference>
<evidence type="ECO:0000259" key="4">
    <source>
        <dbReference type="Pfam" id="PF01182"/>
    </source>
</evidence>
<comment type="catalytic activity">
    <reaction evidence="3">
        <text>alpha-D-glucosamine 6-phosphate + H2O = beta-D-fructose 6-phosphate + NH4(+)</text>
        <dbReference type="Rhea" id="RHEA:12172"/>
        <dbReference type="ChEBI" id="CHEBI:15377"/>
        <dbReference type="ChEBI" id="CHEBI:28938"/>
        <dbReference type="ChEBI" id="CHEBI:57634"/>
        <dbReference type="ChEBI" id="CHEBI:75989"/>
        <dbReference type="EC" id="3.5.99.6"/>
    </reaction>
</comment>
<feature type="active site" description="Proton acceptor; for ring-opening step" evidence="3">
    <location>
        <position position="138"/>
    </location>
</feature>
<evidence type="ECO:0000256" key="2">
    <source>
        <dbReference type="ARBA" id="ARBA00023277"/>
    </source>
</evidence>
<keyword evidence="1 3" id="KW-0378">Hydrolase</keyword>
<dbReference type="NCBIfam" id="TIGR00502">
    <property type="entry name" value="nagB"/>
    <property type="match status" value="1"/>
</dbReference>
<dbReference type="InterPro" id="IPR006148">
    <property type="entry name" value="Glc/Gal-6P_isomerase"/>
</dbReference>
<keyword evidence="2 3" id="KW-0119">Carbohydrate metabolism</keyword>
<feature type="domain" description="Glucosamine/galactosamine-6-phosphate isomerase" evidence="4">
    <location>
        <begin position="17"/>
        <end position="227"/>
    </location>
</feature>
<comment type="pathway">
    <text evidence="3">Amino-sugar metabolism; N-acetylneuraminate degradation; D-fructose 6-phosphate from N-acetylneuraminate: step 5/5.</text>
</comment>